<dbReference type="GO" id="GO:0006096">
    <property type="term" value="P:glycolytic process"/>
    <property type="evidence" value="ECO:0007669"/>
    <property type="project" value="UniProtKB-UniRule"/>
</dbReference>
<dbReference type="EC" id="4.2.1.11" evidence="3 10"/>
<evidence type="ECO:0000256" key="12">
    <source>
        <dbReference type="PIRSR" id="PIRSR001400-3"/>
    </source>
</evidence>
<feature type="domain" description="Enolase C-terminal TIM barrel" evidence="13">
    <location>
        <begin position="162"/>
        <end position="452"/>
    </location>
</feature>
<feature type="binding site" evidence="10">
    <location>
        <position position="393"/>
    </location>
    <ligand>
        <name>(2R)-2-phosphoglycerate</name>
        <dbReference type="ChEBI" id="CHEBI:58289"/>
    </ligand>
</feature>
<dbReference type="SFLD" id="SFLDF00002">
    <property type="entry name" value="enolase"/>
    <property type="match status" value="1"/>
</dbReference>
<dbReference type="PANTHER" id="PTHR11902">
    <property type="entry name" value="ENOLASE"/>
    <property type="match status" value="1"/>
</dbReference>
<dbReference type="SMART" id="SM01193">
    <property type="entry name" value="Enolase_N"/>
    <property type="match status" value="1"/>
</dbReference>
<evidence type="ECO:0000313" key="16">
    <source>
        <dbReference type="Proteomes" id="UP000320421"/>
    </source>
</evidence>
<dbReference type="Pfam" id="PF00113">
    <property type="entry name" value="Enolase_C"/>
    <property type="match status" value="1"/>
</dbReference>
<comment type="catalytic activity">
    <reaction evidence="10">
        <text>(2R)-2-phosphoglycerate = phosphoenolpyruvate + H2O</text>
        <dbReference type="Rhea" id="RHEA:10164"/>
        <dbReference type="ChEBI" id="CHEBI:15377"/>
        <dbReference type="ChEBI" id="CHEBI:58289"/>
        <dbReference type="ChEBI" id="CHEBI:58702"/>
        <dbReference type="EC" id="4.2.1.11"/>
    </reaction>
</comment>
<evidence type="ECO:0000256" key="9">
    <source>
        <dbReference type="ARBA" id="ARBA00045763"/>
    </source>
</evidence>
<evidence type="ECO:0000256" key="4">
    <source>
        <dbReference type="ARBA" id="ARBA00017068"/>
    </source>
</evidence>
<proteinExistence type="inferred from homology"/>
<dbReference type="GO" id="GO:0009986">
    <property type="term" value="C:cell surface"/>
    <property type="evidence" value="ECO:0007669"/>
    <property type="project" value="UniProtKB-SubCell"/>
</dbReference>
<dbReference type="SFLD" id="SFLDG00178">
    <property type="entry name" value="enolase"/>
    <property type="match status" value="1"/>
</dbReference>
<feature type="binding site" evidence="10 12">
    <location>
        <position position="312"/>
    </location>
    <ligand>
        <name>Mg(2+)</name>
        <dbReference type="ChEBI" id="CHEBI:18420"/>
    </ligand>
</feature>
<comment type="subcellular location">
    <subcellularLocation>
        <location evidence="10">Cytoplasm</location>
    </subcellularLocation>
    <subcellularLocation>
        <location evidence="10">Secreted</location>
    </subcellularLocation>
    <subcellularLocation>
        <location evidence="10">Cell surface</location>
    </subcellularLocation>
    <text evidence="10">Fractions of enolase are present in both the cytoplasm and on the cell surface.</text>
</comment>
<dbReference type="SMART" id="SM01192">
    <property type="entry name" value="Enolase_C"/>
    <property type="match status" value="1"/>
</dbReference>
<evidence type="ECO:0000256" key="6">
    <source>
        <dbReference type="ARBA" id="ARBA00022842"/>
    </source>
</evidence>
<dbReference type="GO" id="GO:0000287">
    <property type="term" value="F:magnesium ion binding"/>
    <property type="evidence" value="ECO:0007669"/>
    <property type="project" value="UniProtKB-UniRule"/>
</dbReference>
<feature type="active site" description="Proton donor" evidence="10 11">
    <location>
        <position position="229"/>
    </location>
</feature>
<dbReference type="PROSITE" id="PS00164">
    <property type="entry name" value="ENOLASE"/>
    <property type="match status" value="1"/>
</dbReference>
<evidence type="ECO:0000259" key="14">
    <source>
        <dbReference type="SMART" id="SM01193"/>
    </source>
</evidence>
<evidence type="ECO:0000256" key="11">
    <source>
        <dbReference type="PIRSR" id="PIRSR001400-1"/>
    </source>
</evidence>
<evidence type="ECO:0000256" key="1">
    <source>
        <dbReference type="ARBA" id="ARBA00005031"/>
    </source>
</evidence>
<comment type="cofactor">
    <cofactor evidence="10">
        <name>Mg(2+)</name>
        <dbReference type="ChEBI" id="CHEBI:18420"/>
    </cofactor>
    <text evidence="10">Binds a second Mg(2+) ion via substrate during catalysis.</text>
</comment>
<dbReference type="InterPro" id="IPR020811">
    <property type="entry name" value="Enolase_N"/>
</dbReference>
<evidence type="ECO:0000256" key="3">
    <source>
        <dbReference type="ARBA" id="ARBA00012058"/>
    </source>
</evidence>
<organism evidence="15 16">
    <name type="scientific">Gimesia chilikensis</name>
    <dbReference type="NCBI Taxonomy" id="2605989"/>
    <lineage>
        <taxon>Bacteria</taxon>
        <taxon>Pseudomonadati</taxon>
        <taxon>Planctomycetota</taxon>
        <taxon>Planctomycetia</taxon>
        <taxon>Planctomycetales</taxon>
        <taxon>Planctomycetaceae</taxon>
        <taxon>Gimesia</taxon>
    </lineage>
</organism>
<dbReference type="SFLD" id="SFLDS00001">
    <property type="entry name" value="Enolase"/>
    <property type="match status" value="1"/>
</dbReference>
<comment type="cofactor">
    <cofactor evidence="12">
        <name>Mg(2+)</name>
        <dbReference type="ChEBI" id="CHEBI:18420"/>
    </cofactor>
    <text evidence="12">Mg(2+) is required for catalysis and for stabilizing the dimer.</text>
</comment>
<comment type="pathway">
    <text evidence="1 10">Carbohydrate degradation; glycolysis; pyruvate from D-glyceraldehyde 3-phosphate: step 4/5.</text>
</comment>
<evidence type="ECO:0000256" key="8">
    <source>
        <dbReference type="ARBA" id="ARBA00023239"/>
    </source>
</evidence>
<feature type="binding site" evidence="10">
    <location>
        <position position="364"/>
    </location>
    <ligand>
        <name>(2R)-2-phosphoglycerate</name>
        <dbReference type="ChEBI" id="CHEBI:58289"/>
    </ligand>
</feature>
<dbReference type="NCBIfam" id="TIGR01060">
    <property type="entry name" value="eno"/>
    <property type="match status" value="1"/>
</dbReference>
<keyword evidence="8 10" id="KW-0456">Lyase</keyword>
<keyword evidence="6 10" id="KW-0460">Magnesium</keyword>
<keyword evidence="5 10" id="KW-0964">Secreted</keyword>
<dbReference type="Gene3D" id="3.20.20.120">
    <property type="entry name" value="Enolase-like C-terminal domain"/>
    <property type="match status" value="1"/>
</dbReference>
<dbReference type="GO" id="GO:0004634">
    <property type="term" value="F:phosphopyruvate hydratase activity"/>
    <property type="evidence" value="ECO:0007669"/>
    <property type="project" value="UniProtKB-UniRule"/>
</dbReference>
<dbReference type="InterPro" id="IPR029017">
    <property type="entry name" value="Enolase-like_N"/>
</dbReference>
<dbReference type="InterPro" id="IPR000941">
    <property type="entry name" value="Enolase"/>
</dbReference>
<dbReference type="UniPathway" id="UPA00109">
    <property type="reaction ID" value="UER00187"/>
</dbReference>
<evidence type="ECO:0000256" key="10">
    <source>
        <dbReference type="HAMAP-Rule" id="MF_00318"/>
    </source>
</evidence>
<dbReference type="PANTHER" id="PTHR11902:SF1">
    <property type="entry name" value="ENOLASE"/>
    <property type="match status" value="1"/>
</dbReference>
<dbReference type="PIRSF" id="PIRSF001400">
    <property type="entry name" value="Enolase"/>
    <property type="match status" value="1"/>
</dbReference>
<feature type="binding site" evidence="10">
    <location>
        <position position="186"/>
    </location>
    <ligand>
        <name>(2R)-2-phosphoglycerate</name>
        <dbReference type="ChEBI" id="CHEBI:58289"/>
    </ligand>
</feature>
<feature type="active site" description="Proton acceptor" evidence="10 11">
    <location>
        <position position="364"/>
    </location>
</feature>
<feature type="binding site" evidence="10 12">
    <location>
        <position position="339"/>
    </location>
    <ligand>
        <name>Mg(2+)</name>
        <dbReference type="ChEBI" id="CHEBI:18420"/>
    </ligand>
</feature>
<evidence type="ECO:0000256" key="2">
    <source>
        <dbReference type="ARBA" id="ARBA00009604"/>
    </source>
</evidence>
<keyword evidence="7 10" id="KW-0324">Glycolysis</keyword>
<dbReference type="GO" id="GO:0000015">
    <property type="term" value="C:phosphopyruvate hydratase complex"/>
    <property type="evidence" value="ECO:0007669"/>
    <property type="project" value="InterPro"/>
</dbReference>
<keyword evidence="10" id="KW-0963">Cytoplasm</keyword>
<sequence>MTQIEYVQAREVFDSRGNPTVEVEICCANCRPGRAIVPSGASTGKFEAVELRDEDPDRFDGLGVTRAVENVRREIADALIGQDAADQRAIDDRLLELDGTENKSRLGANAILGASLAAAYASAEAQQQSPVERFAEIWSEYLESQTGVEPIQRARTSLLAKSMSLPLPMVNMISGGLHAGRNLDFQDFLILPVGATSYRQAFEWIVTIYRRLGQILNKTGHEGTLIGDEGGYGPKLSCNSEAVKYVVGAIEAAGLTPGDDVAIGLDVASTHFYDAESNTYHLNATGEEALSADDVINMLERWVDTYPIVSIEDGLAEDDWEGWKKLTERLGHRVQLIGDDLFVTNRQRLQQGISSQTANSVLVKLNQIGTLTETLETLRMAIDHGYWPVVSARSGETEDTTIADLVVATGAGQLKVGSVGRSERLAKYNQLLRLEELLADRAPYHGGGIFSSLQR</sequence>
<protein>
    <recommendedName>
        <fullName evidence="4 10">Enolase</fullName>
        <ecNumber evidence="3 10">4.2.1.11</ecNumber>
    </recommendedName>
    <alternativeName>
        <fullName evidence="10">2-phospho-D-glycerate hydro-lyase</fullName>
    </alternativeName>
    <alternativeName>
        <fullName evidence="10">2-phosphoglycerate dehydratase</fullName>
    </alternativeName>
</protein>
<dbReference type="HAMAP" id="MF_00318">
    <property type="entry name" value="Enolase"/>
    <property type="match status" value="1"/>
</dbReference>
<evidence type="ECO:0000256" key="7">
    <source>
        <dbReference type="ARBA" id="ARBA00023152"/>
    </source>
</evidence>
<dbReference type="InterPro" id="IPR036849">
    <property type="entry name" value="Enolase-like_C_sf"/>
</dbReference>
<feature type="binding site" evidence="10 12">
    <location>
        <position position="266"/>
    </location>
    <ligand>
        <name>Mg(2+)</name>
        <dbReference type="ChEBI" id="CHEBI:18420"/>
    </ligand>
</feature>
<feature type="domain" description="Enolase N-terminal" evidence="14">
    <location>
        <begin position="4"/>
        <end position="134"/>
    </location>
</feature>
<dbReference type="EMBL" id="CP036266">
    <property type="protein sequence ID" value="QDT21634.1"/>
    <property type="molecule type" value="Genomic_DNA"/>
</dbReference>
<keyword evidence="16" id="KW-1185">Reference proteome</keyword>
<dbReference type="AlphaFoldDB" id="A0A517PQI6"/>
<dbReference type="InterPro" id="IPR020809">
    <property type="entry name" value="Enolase_CS"/>
</dbReference>
<gene>
    <name evidence="15" type="primary">eno_1</name>
    <name evidence="10" type="synonym">eno</name>
    <name evidence="15" type="ORF">HG66A1_34370</name>
</gene>
<accession>A0A517PQI6</accession>
<reference evidence="15 16" key="1">
    <citation type="submission" date="2019-02" db="EMBL/GenBank/DDBJ databases">
        <title>Deep-cultivation of Planctomycetes and their phenomic and genomic characterization uncovers novel biology.</title>
        <authorList>
            <person name="Wiegand S."/>
            <person name="Jogler M."/>
            <person name="Boedeker C."/>
            <person name="Pinto D."/>
            <person name="Vollmers J."/>
            <person name="Rivas-Marin E."/>
            <person name="Kohn T."/>
            <person name="Peeters S.H."/>
            <person name="Heuer A."/>
            <person name="Rast P."/>
            <person name="Oberbeckmann S."/>
            <person name="Bunk B."/>
            <person name="Jeske O."/>
            <person name="Meyerdierks A."/>
            <person name="Storesund J.E."/>
            <person name="Kallscheuer N."/>
            <person name="Luecker S."/>
            <person name="Lage O.M."/>
            <person name="Pohl T."/>
            <person name="Merkel B.J."/>
            <person name="Hornburger P."/>
            <person name="Mueller R.-W."/>
            <person name="Bruemmer F."/>
            <person name="Labrenz M."/>
            <person name="Spormann A.M."/>
            <person name="Op den Camp H."/>
            <person name="Overmann J."/>
            <person name="Amann R."/>
            <person name="Jetten M.S.M."/>
            <person name="Mascher T."/>
            <person name="Medema M.H."/>
            <person name="Devos D.P."/>
            <person name="Kaster A.-K."/>
            <person name="Ovreas L."/>
            <person name="Rohde M."/>
            <person name="Galperin M.Y."/>
            <person name="Jogler C."/>
        </authorList>
    </citation>
    <scope>NUCLEOTIDE SEQUENCE [LARGE SCALE GENOMIC DNA]</scope>
    <source>
        <strain evidence="15 16">HG66A1</strain>
    </source>
</reference>
<dbReference type="CDD" id="cd03313">
    <property type="entry name" value="enolase"/>
    <property type="match status" value="1"/>
</dbReference>
<dbReference type="Proteomes" id="UP000320421">
    <property type="component" value="Chromosome"/>
</dbReference>
<dbReference type="Pfam" id="PF03952">
    <property type="entry name" value="Enolase_N"/>
    <property type="match status" value="1"/>
</dbReference>
<feature type="binding site" evidence="10">
    <location>
        <position position="394"/>
    </location>
    <ligand>
        <name>(2R)-2-phosphoglycerate</name>
        <dbReference type="ChEBI" id="CHEBI:58289"/>
    </ligand>
</feature>
<dbReference type="SUPFAM" id="SSF51604">
    <property type="entry name" value="Enolase C-terminal domain-like"/>
    <property type="match status" value="1"/>
</dbReference>
<comment type="similarity">
    <text evidence="2 10">Belongs to the enolase family.</text>
</comment>
<dbReference type="SUPFAM" id="SSF54826">
    <property type="entry name" value="Enolase N-terminal domain-like"/>
    <property type="match status" value="1"/>
</dbReference>
<keyword evidence="10 12" id="KW-0479">Metal-binding</keyword>
<name>A0A517PQI6_9PLAN</name>
<evidence type="ECO:0000313" key="15">
    <source>
        <dbReference type="EMBL" id="QDT21634.1"/>
    </source>
</evidence>
<dbReference type="GO" id="GO:0005576">
    <property type="term" value="C:extracellular region"/>
    <property type="evidence" value="ECO:0007669"/>
    <property type="project" value="UniProtKB-SubCell"/>
</dbReference>
<dbReference type="InterPro" id="IPR020810">
    <property type="entry name" value="Enolase_C"/>
</dbReference>
<comment type="function">
    <text evidence="9 10">Catalyzes the reversible conversion of 2-phosphoglycerate (2-PG) into phosphoenolpyruvate (PEP). It is essential for the degradation of carbohydrates via glycolysis.</text>
</comment>
<feature type="binding site" evidence="10">
    <location>
        <position position="415"/>
    </location>
    <ligand>
        <name>(2R)-2-phosphoglycerate</name>
        <dbReference type="ChEBI" id="CHEBI:58289"/>
    </ligand>
</feature>
<dbReference type="PRINTS" id="PR00148">
    <property type="entry name" value="ENOLASE"/>
</dbReference>
<dbReference type="Gene3D" id="3.30.390.10">
    <property type="entry name" value="Enolase-like, N-terminal domain"/>
    <property type="match status" value="1"/>
</dbReference>
<dbReference type="FunFam" id="3.30.390.10:FF:000001">
    <property type="entry name" value="Enolase"/>
    <property type="match status" value="1"/>
</dbReference>
<evidence type="ECO:0000256" key="5">
    <source>
        <dbReference type="ARBA" id="ARBA00022525"/>
    </source>
</evidence>
<dbReference type="RefSeq" id="WP_145186252.1">
    <property type="nucleotide sequence ID" value="NZ_CP036266.1"/>
</dbReference>
<dbReference type="OrthoDB" id="4577602at2"/>
<evidence type="ECO:0000259" key="13">
    <source>
        <dbReference type="SMART" id="SM01192"/>
    </source>
</evidence>